<protein>
    <submittedName>
        <fullName evidence="1">Uncharacterized protein</fullName>
    </submittedName>
</protein>
<accession>A0AAV6NJ13</accession>
<feature type="non-terminal residue" evidence="1">
    <location>
        <position position="1"/>
    </location>
</feature>
<gene>
    <name evidence="1" type="ORF">SDJN03_08956</name>
</gene>
<dbReference type="EMBL" id="JAGKQH010000005">
    <property type="protein sequence ID" value="KAG6599178.1"/>
    <property type="molecule type" value="Genomic_DNA"/>
</dbReference>
<evidence type="ECO:0000313" key="1">
    <source>
        <dbReference type="EMBL" id="KAG6599178.1"/>
    </source>
</evidence>
<organism evidence="1 2">
    <name type="scientific">Cucurbita argyrosperma subsp. sororia</name>
    <dbReference type="NCBI Taxonomy" id="37648"/>
    <lineage>
        <taxon>Eukaryota</taxon>
        <taxon>Viridiplantae</taxon>
        <taxon>Streptophyta</taxon>
        <taxon>Embryophyta</taxon>
        <taxon>Tracheophyta</taxon>
        <taxon>Spermatophyta</taxon>
        <taxon>Magnoliopsida</taxon>
        <taxon>eudicotyledons</taxon>
        <taxon>Gunneridae</taxon>
        <taxon>Pentapetalae</taxon>
        <taxon>rosids</taxon>
        <taxon>fabids</taxon>
        <taxon>Cucurbitales</taxon>
        <taxon>Cucurbitaceae</taxon>
        <taxon>Cucurbiteae</taxon>
        <taxon>Cucurbita</taxon>
    </lineage>
</organism>
<evidence type="ECO:0000313" key="2">
    <source>
        <dbReference type="Proteomes" id="UP000685013"/>
    </source>
</evidence>
<name>A0AAV6NJ13_9ROSI</name>
<keyword evidence="2" id="KW-1185">Reference proteome</keyword>
<reference evidence="1 2" key="1">
    <citation type="journal article" date="2021" name="Hortic Res">
        <title>The domestication of Cucurbita argyrosperma as revealed by the genome of its wild relative.</title>
        <authorList>
            <person name="Barrera-Redondo J."/>
            <person name="Sanchez-de la Vega G."/>
            <person name="Aguirre-Liguori J.A."/>
            <person name="Castellanos-Morales G."/>
            <person name="Gutierrez-Guerrero Y.T."/>
            <person name="Aguirre-Dugua X."/>
            <person name="Aguirre-Planter E."/>
            <person name="Tenaillon M.I."/>
            <person name="Lira-Saade R."/>
            <person name="Eguiarte L.E."/>
        </authorList>
    </citation>
    <scope>NUCLEOTIDE SEQUENCE [LARGE SCALE GENOMIC DNA]</scope>
    <source>
        <strain evidence="1">JBR-2021</strain>
    </source>
</reference>
<sequence>MWYEMTHVGLQHLVKQFHIKDLDPLTSRLKFRKRLEARGVTKQRVKVGFVIETTILLNSNRQNYKDLVRLSLFSCHSERPYPSVNGASF</sequence>
<comment type="caution">
    <text evidence="1">The sequence shown here is derived from an EMBL/GenBank/DDBJ whole genome shotgun (WGS) entry which is preliminary data.</text>
</comment>
<dbReference type="AlphaFoldDB" id="A0AAV6NJ13"/>
<proteinExistence type="predicted"/>
<dbReference type="Proteomes" id="UP000685013">
    <property type="component" value="Chromosome 5"/>
</dbReference>